<feature type="transmembrane region" description="Helical" evidence="1">
    <location>
        <begin position="38"/>
        <end position="65"/>
    </location>
</feature>
<name>A0A1E3V2Z2_9GAMM</name>
<keyword evidence="1" id="KW-0472">Membrane</keyword>
<reference evidence="3" key="2">
    <citation type="submission" date="2023-05" db="EMBL/GenBank/DDBJ databases">
        <title>Colonisation of extended spectrum b-lactamase- and carbapenemase-producing bacteria on hospital surfaces from low- and middle-income countries.</title>
        <authorList>
            <person name="Nieto-Rosado M."/>
            <person name="Sands K."/>
            <person name="Iregbu K."/>
            <person name="Zahra R."/>
            <person name="Mazarati J.B."/>
            <person name="Mehtar S."/>
            <person name="Barnards-Group B."/>
            <person name="Walsh T.R."/>
        </authorList>
    </citation>
    <scope>NUCLEOTIDE SEQUENCE</scope>
    <source>
        <strain evidence="3">PP-E493</strain>
    </source>
</reference>
<keyword evidence="4" id="KW-1185">Reference proteome</keyword>
<evidence type="ECO:0000313" key="3">
    <source>
        <dbReference type="EMBL" id="MDV5389009.1"/>
    </source>
</evidence>
<sequence length="112" mass="12299">MRTLQLLGLILTIAGIALGFMMLAPIGNETSNASLGAAGLGIMFLLLPMLGCSALMLIFSSIALFNHEVRKRTYFRGSFWLTLWKCNLVISAGYTTVVIYVAYLWIKTNMSS</sequence>
<accession>A0A1E3V2Z2</accession>
<protein>
    <submittedName>
        <fullName evidence="3">Carbon starvation protein CstA</fullName>
    </submittedName>
</protein>
<dbReference type="EMBL" id="JASGOQ010000001">
    <property type="protein sequence ID" value="MDV5389009.1"/>
    <property type="molecule type" value="Genomic_DNA"/>
</dbReference>
<dbReference type="OrthoDB" id="6402208at2"/>
<dbReference type="Proteomes" id="UP001159075">
    <property type="component" value="Unassembled WGS sequence"/>
</dbReference>
<evidence type="ECO:0000313" key="2">
    <source>
        <dbReference type="EMBL" id="MDI5830930.1"/>
    </source>
</evidence>
<feature type="transmembrane region" description="Helical" evidence="1">
    <location>
        <begin position="86"/>
        <end position="106"/>
    </location>
</feature>
<keyword evidence="1" id="KW-0812">Transmembrane</keyword>
<dbReference type="AlphaFoldDB" id="A0A1E3V2Z2"/>
<evidence type="ECO:0000313" key="4">
    <source>
        <dbReference type="Proteomes" id="UP001159075"/>
    </source>
</evidence>
<dbReference type="EMBL" id="JAOTLW010000004">
    <property type="protein sequence ID" value="MDI5830930.1"/>
    <property type="molecule type" value="Genomic_DNA"/>
</dbReference>
<gene>
    <name evidence="2" type="ORF">ODY93_05080</name>
    <name evidence="3" type="ORF">QM089_01685</name>
</gene>
<keyword evidence="1" id="KW-1133">Transmembrane helix</keyword>
<comment type="caution">
    <text evidence="3">The sequence shown here is derived from an EMBL/GenBank/DDBJ whole genome shotgun (WGS) entry which is preliminary data.</text>
</comment>
<dbReference type="Proteomes" id="UP001187859">
    <property type="component" value="Unassembled WGS sequence"/>
</dbReference>
<dbReference type="RefSeq" id="WP_037428446.1">
    <property type="nucleotide sequence ID" value="NZ_BMOP01000015.1"/>
</dbReference>
<feature type="transmembrane region" description="Helical" evidence="1">
    <location>
        <begin position="7"/>
        <end position="26"/>
    </location>
</feature>
<proteinExistence type="predicted"/>
<organism evidence="3 5">
    <name type="scientific">Shewanella xiamenensis</name>
    <dbReference type="NCBI Taxonomy" id="332186"/>
    <lineage>
        <taxon>Bacteria</taxon>
        <taxon>Pseudomonadati</taxon>
        <taxon>Pseudomonadota</taxon>
        <taxon>Gammaproteobacteria</taxon>
        <taxon>Alteromonadales</taxon>
        <taxon>Shewanellaceae</taxon>
        <taxon>Shewanella</taxon>
    </lineage>
</organism>
<evidence type="ECO:0000313" key="5">
    <source>
        <dbReference type="Proteomes" id="UP001187859"/>
    </source>
</evidence>
<evidence type="ECO:0000256" key="1">
    <source>
        <dbReference type="SAM" id="Phobius"/>
    </source>
</evidence>
<reference evidence="2 4" key="1">
    <citation type="submission" date="2022-09" db="EMBL/GenBank/DDBJ databases">
        <title>The outer-membrane cytochrome OmcA is essential for infection of Shewanella oneidensis by a zebrafish-associated bacteriophage.</title>
        <authorList>
            <person name="Grenfell A.W."/>
            <person name="Intile P."/>
            <person name="Mcfarlane J."/>
            <person name="Leung D."/>
            <person name="Abdalla K."/>
            <person name="Wold M."/>
            <person name="Kees E."/>
            <person name="Gralnick J."/>
        </authorList>
    </citation>
    <scope>NUCLEOTIDE SEQUENCE [LARGE SCALE GENOMIC DNA]</scope>
    <source>
        <strain evidence="2 4">NF-5</strain>
    </source>
</reference>